<evidence type="ECO:0000313" key="2">
    <source>
        <dbReference type="Proteomes" id="UP000095287"/>
    </source>
</evidence>
<name>A0A1I7ZF90_9BILA</name>
<protein>
    <submittedName>
        <fullName evidence="3">Histone deacetylase SIR2</fullName>
    </submittedName>
</protein>
<evidence type="ECO:0000313" key="3">
    <source>
        <dbReference type="WBParaSite" id="L893_g25806.t2"/>
    </source>
</evidence>
<proteinExistence type="predicted"/>
<sequence>MQSSKTLRYAPGLQALSDARNRLHSTADCLNSDVFCTLVSSATERTEDSAVELAELVDGQQLLAVLGRPFALRIELAPIDAGVNRDVCLRVSPVNVGLPVSDCGAEGGKQRDSVSKANSPRTGERDRGSISVASVFPATLQRRKEHGALSSTRSRVENKAPEETCFPEDAAKCAPRARSMGESAPSCIILIGRSKKKTHARARRRHLPVPEAHKGLKTRECHVKPRLPLECAQMLRIDAPDGETDPGRRENVIDMVRGSVLGAGHRGAKIPVFAAHLLVVLRG</sequence>
<dbReference type="AlphaFoldDB" id="A0A1I7ZF90"/>
<keyword evidence="2" id="KW-1185">Reference proteome</keyword>
<organism evidence="2 3">
    <name type="scientific">Steinernema glaseri</name>
    <dbReference type="NCBI Taxonomy" id="37863"/>
    <lineage>
        <taxon>Eukaryota</taxon>
        <taxon>Metazoa</taxon>
        <taxon>Ecdysozoa</taxon>
        <taxon>Nematoda</taxon>
        <taxon>Chromadorea</taxon>
        <taxon>Rhabditida</taxon>
        <taxon>Tylenchina</taxon>
        <taxon>Panagrolaimomorpha</taxon>
        <taxon>Strongyloidoidea</taxon>
        <taxon>Steinernematidae</taxon>
        <taxon>Steinernema</taxon>
    </lineage>
</organism>
<evidence type="ECO:0000256" key="1">
    <source>
        <dbReference type="SAM" id="MobiDB-lite"/>
    </source>
</evidence>
<dbReference type="Proteomes" id="UP000095287">
    <property type="component" value="Unplaced"/>
</dbReference>
<accession>A0A1I7ZF90</accession>
<dbReference type="WBParaSite" id="L893_g25806.t2">
    <property type="protein sequence ID" value="L893_g25806.t2"/>
    <property type="gene ID" value="L893_g25806"/>
</dbReference>
<reference evidence="3" key="1">
    <citation type="submission" date="2016-11" db="UniProtKB">
        <authorList>
            <consortium name="WormBaseParasite"/>
        </authorList>
    </citation>
    <scope>IDENTIFICATION</scope>
</reference>
<feature type="region of interest" description="Disordered" evidence="1">
    <location>
        <begin position="102"/>
        <end position="161"/>
    </location>
</feature>